<evidence type="ECO:0000313" key="1">
    <source>
        <dbReference type="EMBL" id="TDS58201.1"/>
    </source>
</evidence>
<dbReference type="Proteomes" id="UP000295215">
    <property type="component" value="Unassembled WGS sequence"/>
</dbReference>
<sequence length="112" mass="12939">MQQLVITRGSGFIGFLRKISVYVDGNKVGTLANRQTKTFELKPGKHIVYTKVEYDSMFQSNEIEVFLEEGQTVKMYVKIRTLTPIGFKNFYKFLDLKIILETKGVEPLINKK</sequence>
<dbReference type="RefSeq" id="WP_133712519.1">
    <property type="nucleotide sequence ID" value="NZ_SOAG01000012.1"/>
</dbReference>
<accession>A0A4R7EZV7</accession>
<dbReference type="EMBL" id="SOAG01000012">
    <property type="protein sequence ID" value="TDS58201.1"/>
    <property type="molecule type" value="Genomic_DNA"/>
</dbReference>
<protein>
    <recommendedName>
        <fullName evidence="3">PEGA domain-containing protein</fullName>
    </recommendedName>
</protein>
<organism evidence="1 2">
    <name type="scientific">Myroides indicus</name>
    <dbReference type="NCBI Taxonomy" id="1323422"/>
    <lineage>
        <taxon>Bacteria</taxon>
        <taxon>Pseudomonadati</taxon>
        <taxon>Bacteroidota</taxon>
        <taxon>Flavobacteriia</taxon>
        <taxon>Flavobacteriales</taxon>
        <taxon>Flavobacteriaceae</taxon>
        <taxon>Myroides</taxon>
    </lineage>
</organism>
<proteinExistence type="predicted"/>
<evidence type="ECO:0008006" key="3">
    <source>
        <dbReference type="Google" id="ProtNLM"/>
    </source>
</evidence>
<reference evidence="1 2" key="1">
    <citation type="submission" date="2019-03" db="EMBL/GenBank/DDBJ databases">
        <title>Genomic Encyclopedia of Archaeal and Bacterial Type Strains, Phase II (KMG-II): from individual species to whole genera.</title>
        <authorList>
            <person name="Goeker M."/>
        </authorList>
    </citation>
    <scope>NUCLEOTIDE SEQUENCE [LARGE SCALE GENOMIC DNA]</scope>
    <source>
        <strain evidence="1 2">DSM 28213</strain>
    </source>
</reference>
<comment type="caution">
    <text evidence="1">The sequence shown here is derived from an EMBL/GenBank/DDBJ whole genome shotgun (WGS) entry which is preliminary data.</text>
</comment>
<dbReference type="OrthoDB" id="2223488at2"/>
<dbReference type="AlphaFoldDB" id="A0A4R7EZV7"/>
<keyword evidence="2" id="KW-1185">Reference proteome</keyword>
<evidence type="ECO:0000313" key="2">
    <source>
        <dbReference type="Proteomes" id="UP000295215"/>
    </source>
</evidence>
<name>A0A4R7EZV7_9FLAO</name>
<gene>
    <name evidence="1" type="ORF">C8P70_11232</name>
</gene>